<dbReference type="AlphaFoldDB" id="X0XYA7"/>
<sequence length="93" mass="11217">AQLQREFGSMFWLLYMNSAANPELSDFDMDKIRYFEFQGEQIAFDETEDDYLLEEKWKRKPEGGVKVPRGARLKDTWQHILGRGRGEYFRLRY</sequence>
<feature type="non-terminal residue" evidence="1">
    <location>
        <position position="1"/>
    </location>
</feature>
<proteinExistence type="predicted"/>
<dbReference type="EMBL" id="BARS01055716">
    <property type="protein sequence ID" value="GAG48345.1"/>
    <property type="molecule type" value="Genomic_DNA"/>
</dbReference>
<comment type="caution">
    <text evidence="1">The sequence shown here is derived from an EMBL/GenBank/DDBJ whole genome shotgun (WGS) entry which is preliminary data.</text>
</comment>
<organism evidence="1">
    <name type="scientific">marine sediment metagenome</name>
    <dbReference type="NCBI Taxonomy" id="412755"/>
    <lineage>
        <taxon>unclassified sequences</taxon>
        <taxon>metagenomes</taxon>
        <taxon>ecological metagenomes</taxon>
    </lineage>
</organism>
<accession>X0XYA7</accession>
<reference evidence="1" key="1">
    <citation type="journal article" date="2014" name="Front. Microbiol.">
        <title>High frequency of phylogenetically diverse reductive dehalogenase-homologous genes in deep subseafloor sedimentary metagenomes.</title>
        <authorList>
            <person name="Kawai M."/>
            <person name="Futagami T."/>
            <person name="Toyoda A."/>
            <person name="Takaki Y."/>
            <person name="Nishi S."/>
            <person name="Hori S."/>
            <person name="Arai W."/>
            <person name="Tsubouchi T."/>
            <person name="Morono Y."/>
            <person name="Uchiyama I."/>
            <person name="Ito T."/>
            <person name="Fujiyama A."/>
            <person name="Inagaki F."/>
            <person name="Takami H."/>
        </authorList>
    </citation>
    <scope>NUCLEOTIDE SEQUENCE</scope>
    <source>
        <strain evidence="1">Expedition CK06-06</strain>
    </source>
</reference>
<name>X0XYA7_9ZZZZ</name>
<evidence type="ECO:0000313" key="1">
    <source>
        <dbReference type="EMBL" id="GAG48345.1"/>
    </source>
</evidence>
<gene>
    <name evidence="1" type="ORF">S01H1_82214</name>
</gene>
<protein>
    <submittedName>
        <fullName evidence="1">Uncharacterized protein</fullName>
    </submittedName>
</protein>